<dbReference type="Proteomes" id="UP001597297">
    <property type="component" value="Unassembled WGS sequence"/>
</dbReference>
<evidence type="ECO:0000313" key="4">
    <source>
        <dbReference type="Proteomes" id="UP001597297"/>
    </source>
</evidence>
<dbReference type="InterPro" id="IPR017972">
    <property type="entry name" value="Cyt_P450_CS"/>
</dbReference>
<accession>A0ABW5E5P9</accession>
<organism evidence="3 4">
    <name type="scientific">Rubritalea spongiae</name>
    <dbReference type="NCBI Taxonomy" id="430797"/>
    <lineage>
        <taxon>Bacteria</taxon>
        <taxon>Pseudomonadati</taxon>
        <taxon>Verrucomicrobiota</taxon>
        <taxon>Verrucomicrobiia</taxon>
        <taxon>Verrucomicrobiales</taxon>
        <taxon>Rubritaleaceae</taxon>
        <taxon>Rubritalea</taxon>
    </lineage>
</organism>
<keyword evidence="2" id="KW-0479">Metal-binding</keyword>
<evidence type="ECO:0000256" key="2">
    <source>
        <dbReference type="RuleBase" id="RU000461"/>
    </source>
</evidence>
<sequence length="402" mass="44791">MKYTPLHPDTLADPFAVYAEIRREHPVFWHEELHAWIVSGYRDCKSVLAAPDVFSRNPMRVLGLGEQDIEEMTIQSHDPPHSMPLRRAISTAFEHVDVEEICQESVSLLEELFARQVNRGHFDFMEEVAAPVALDFATRLVGVRGLSVERYSRMFTEITRAMDSALEPQRQRAGELATEELNKVVNLSMEHFLPGSVLAGLHAQDAIKSMSFGYVRNTVSAMFNAAYSTAYTSMGSFLNLGLQDPSLVAEIKECDSMTGVVQELLRLTSPAQATMRFAAQDVSLGGEKIRKTDPLITLLASANRDSEMFMDADKFNPDRNAKAHLGFGWGPHFCVGAMPAQLFLRHYIERLGWMTSQVILSGGAEWMDTVTLRCLASLDLEAIEYGEDGVESEDVECFVTGG</sequence>
<dbReference type="RefSeq" id="WP_377094303.1">
    <property type="nucleotide sequence ID" value="NZ_JBHSJM010000001.1"/>
</dbReference>
<evidence type="ECO:0000256" key="1">
    <source>
        <dbReference type="ARBA" id="ARBA00010617"/>
    </source>
</evidence>
<keyword evidence="4" id="KW-1185">Reference proteome</keyword>
<dbReference type="PANTHER" id="PTHR46696">
    <property type="entry name" value="P450, PUTATIVE (EUROFUNG)-RELATED"/>
    <property type="match status" value="1"/>
</dbReference>
<reference evidence="4" key="1">
    <citation type="journal article" date="2019" name="Int. J. Syst. Evol. Microbiol.">
        <title>The Global Catalogue of Microorganisms (GCM) 10K type strain sequencing project: providing services to taxonomists for standard genome sequencing and annotation.</title>
        <authorList>
            <consortium name="The Broad Institute Genomics Platform"/>
            <consortium name="The Broad Institute Genome Sequencing Center for Infectious Disease"/>
            <person name="Wu L."/>
            <person name="Ma J."/>
        </authorList>
    </citation>
    <scope>NUCLEOTIDE SEQUENCE [LARGE SCALE GENOMIC DNA]</scope>
    <source>
        <strain evidence="4">JCM 16545</strain>
    </source>
</reference>
<dbReference type="EMBL" id="JBHUJC010000012">
    <property type="protein sequence ID" value="MFD2275774.1"/>
    <property type="molecule type" value="Genomic_DNA"/>
</dbReference>
<comment type="caution">
    <text evidence="3">The sequence shown here is derived from an EMBL/GenBank/DDBJ whole genome shotgun (WGS) entry which is preliminary data.</text>
</comment>
<name>A0ABW5E5P9_9BACT</name>
<dbReference type="InterPro" id="IPR001128">
    <property type="entry name" value="Cyt_P450"/>
</dbReference>
<dbReference type="PRINTS" id="PR00359">
    <property type="entry name" value="BP450"/>
</dbReference>
<dbReference type="InterPro" id="IPR036396">
    <property type="entry name" value="Cyt_P450_sf"/>
</dbReference>
<keyword evidence="2" id="KW-0349">Heme</keyword>
<dbReference type="Pfam" id="PF00067">
    <property type="entry name" value="p450"/>
    <property type="match status" value="1"/>
</dbReference>
<dbReference type="PROSITE" id="PS00086">
    <property type="entry name" value="CYTOCHROME_P450"/>
    <property type="match status" value="1"/>
</dbReference>
<dbReference type="PANTHER" id="PTHR46696:SF1">
    <property type="entry name" value="CYTOCHROME P450 YJIB-RELATED"/>
    <property type="match status" value="1"/>
</dbReference>
<dbReference type="InterPro" id="IPR002397">
    <property type="entry name" value="Cyt_P450_B"/>
</dbReference>
<dbReference type="Gene3D" id="1.10.630.10">
    <property type="entry name" value="Cytochrome P450"/>
    <property type="match status" value="1"/>
</dbReference>
<proteinExistence type="inferred from homology"/>
<keyword evidence="2" id="KW-0408">Iron</keyword>
<keyword evidence="2" id="KW-0503">Monooxygenase</keyword>
<protein>
    <submittedName>
        <fullName evidence="3">Cytochrome P450</fullName>
    </submittedName>
</protein>
<dbReference type="SUPFAM" id="SSF48264">
    <property type="entry name" value="Cytochrome P450"/>
    <property type="match status" value="1"/>
</dbReference>
<comment type="similarity">
    <text evidence="1 2">Belongs to the cytochrome P450 family.</text>
</comment>
<gene>
    <name evidence="3" type="ORF">ACFSQZ_04770</name>
</gene>
<evidence type="ECO:0000313" key="3">
    <source>
        <dbReference type="EMBL" id="MFD2275774.1"/>
    </source>
</evidence>
<keyword evidence="2" id="KW-0560">Oxidoreductase</keyword>